<evidence type="ECO:0000256" key="2">
    <source>
        <dbReference type="SAM" id="Phobius"/>
    </source>
</evidence>
<accession>A0AAN8PR05</accession>
<feature type="region of interest" description="Disordered" evidence="1">
    <location>
        <begin position="152"/>
        <end position="235"/>
    </location>
</feature>
<evidence type="ECO:0000313" key="3">
    <source>
        <dbReference type="EMBL" id="KAK6175140.1"/>
    </source>
</evidence>
<evidence type="ECO:0000256" key="1">
    <source>
        <dbReference type="SAM" id="MobiDB-lite"/>
    </source>
</evidence>
<feature type="compositionally biased region" description="Low complexity" evidence="1">
    <location>
        <begin position="152"/>
        <end position="162"/>
    </location>
</feature>
<keyword evidence="2" id="KW-1133">Transmembrane helix</keyword>
<feature type="compositionally biased region" description="Polar residues" evidence="1">
    <location>
        <begin position="164"/>
        <end position="202"/>
    </location>
</feature>
<name>A0AAN8PR05_PATCE</name>
<evidence type="ECO:0000313" key="4">
    <source>
        <dbReference type="Proteomes" id="UP001347796"/>
    </source>
</evidence>
<feature type="compositionally biased region" description="Polar residues" evidence="1">
    <location>
        <begin position="352"/>
        <end position="366"/>
    </location>
</feature>
<comment type="caution">
    <text evidence="3">The sequence shown here is derived from an EMBL/GenBank/DDBJ whole genome shotgun (WGS) entry which is preliminary data.</text>
</comment>
<feature type="compositionally biased region" description="Basic and acidic residues" evidence="1">
    <location>
        <begin position="397"/>
        <end position="407"/>
    </location>
</feature>
<organism evidence="3 4">
    <name type="scientific">Patella caerulea</name>
    <name type="common">Rayed Mediterranean limpet</name>
    <dbReference type="NCBI Taxonomy" id="87958"/>
    <lineage>
        <taxon>Eukaryota</taxon>
        <taxon>Metazoa</taxon>
        <taxon>Spiralia</taxon>
        <taxon>Lophotrochozoa</taxon>
        <taxon>Mollusca</taxon>
        <taxon>Gastropoda</taxon>
        <taxon>Patellogastropoda</taxon>
        <taxon>Patelloidea</taxon>
        <taxon>Patellidae</taxon>
        <taxon>Patella</taxon>
    </lineage>
</organism>
<feature type="transmembrane region" description="Helical" evidence="2">
    <location>
        <begin position="240"/>
        <end position="265"/>
    </location>
</feature>
<gene>
    <name evidence="3" type="ORF">SNE40_013662</name>
</gene>
<proteinExistence type="predicted"/>
<dbReference type="EMBL" id="JAZGQO010000010">
    <property type="protein sequence ID" value="KAK6175140.1"/>
    <property type="molecule type" value="Genomic_DNA"/>
</dbReference>
<feature type="compositionally biased region" description="Polar residues" evidence="1">
    <location>
        <begin position="381"/>
        <end position="392"/>
    </location>
</feature>
<keyword evidence="2" id="KW-0472">Membrane</keyword>
<feature type="region of interest" description="Disordered" evidence="1">
    <location>
        <begin position="352"/>
        <end position="407"/>
    </location>
</feature>
<dbReference type="Proteomes" id="UP001347796">
    <property type="component" value="Unassembled WGS sequence"/>
</dbReference>
<protein>
    <submittedName>
        <fullName evidence="3">Uncharacterized protein</fullName>
    </submittedName>
</protein>
<keyword evidence="4" id="KW-1185">Reference proteome</keyword>
<keyword evidence="2" id="KW-0812">Transmembrane</keyword>
<dbReference type="AlphaFoldDB" id="A0AAN8PR05"/>
<feature type="compositionally biased region" description="Polar residues" evidence="1">
    <location>
        <begin position="210"/>
        <end position="234"/>
    </location>
</feature>
<reference evidence="3 4" key="1">
    <citation type="submission" date="2024-01" db="EMBL/GenBank/DDBJ databases">
        <title>The genome of the rayed Mediterranean limpet Patella caerulea (Linnaeus, 1758).</title>
        <authorList>
            <person name="Anh-Thu Weber A."/>
            <person name="Halstead-Nussloch G."/>
        </authorList>
    </citation>
    <scope>NUCLEOTIDE SEQUENCE [LARGE SCALE GENOMIC DNA]</scope>
    <source>
        <strain evidence="3">AATW-2023a</strain>
        <tissue evidence="3">Whole specimen</tissue>
    </source>
</reference>
<sequence>MMLYIGFVAGLNCDSTSFSTQVPFCSNGKSMGRNVYLSGVDNRTNGIGCNCSISLATDNEDPVKIEIRNVTTTSNVCDYSLYSVYRNNTTRLYTCDEHLQLHKDSFDLEPMETLSLYMEKGTVNGAGFLFCLNMVTDKENTNIILECTSKSTTTTASPTPVTHIKSTSANHSMSSIANTNNIPTSSTFRNGDTSATYSTPLNPGTGGDNGTSYTTVKSNTSSVIPSTTEQQPNNDDSERLIGTVIGSIVGVLVVVALVMVVICLVKRRQKKHQYETPLEPQDRPHNYLNAVVTPNNNANGYNSQITNPGNQGMTYLENDLYKSIDDDESVERRGGNHEGMIYLENDLYISSNGTDDVNQDAENSVPHQPVEYAVVNKTAKKSSSSDGASTGHTVGPRGDEYTLVQEK</sequence>